<evidence type="ECO:0000256" key="5">
    <source>
        <dbReference type="ARBA" id="ARBA00022801"/>
    </source>
</evidence>
<dbReference type="InterPro" id="IPR011765">
    <property type="entry name" value="Pept_M16_N"/>
</dbReference>
<sequence>MIKKISQLIYLIIFISFQTCLASLPANLISDDEKVVRGSLKNGMDYIIYPHSSPKGQVNFWLQIHSGSLQEEEDQRGIAHFVEHMLFNGTRDYPNNSVIEEFEKLGLKFGRDVNAYTNYSETVYQFNMPSDNQQNISKVMNIFYNWASQATFDPKEVDDERGVIVEEWRANQGLKWRNSMQRYPFTLTDSRHLIREPIGLMDTINHVSPQRIKDYYEKWYQPQNMTFIVVGDIDVKYAKTIIENTFSSLMNKNIVNNESYKTLNYQIPAINKARYNVISDDENTVNSFAIIYRYPRIFAKNEQTFIEQTTYSLLTQLFNQRFHDLIQEGKLTDAQSGVSMVSQLGDDYQASYFRIVAKKDDLKGAINSLMLELERIDRFGFTQPELERLKKTQLSYLKNAAENPESRDAKMLISRIDNASLYNLPIISPKDKYRLTLKAYEELDLTKINQAWLTLRHGEDKIYEQIVTKQMEAKALTPEQLVQLNDQVKQTELKAYQQNLQEKPLMNTFPATGKVTLRENLKDNATMLTLNNGAKVIVYPTTFDDSNISVMAIGQRGALSFSDNDYNAVQFANKVVNNSGLGDLSASELKSWMAQNLANINTILQDHQTIISLTGNNKNIEPIFQLIYQRFNATKVNQEIWKVIKQSQENEIKALEIQPRSQYDQAVYQLRYQDSRALPISQQQLDAIDNNQFLKLDQQLFSDPSQFTFIIVGNINLDEISNLSEKYLASLINKDFSLPPSRELNRLNSQQNIIIEGEKEPYTRVINFRYKPLSRSYDEKTKQQLAAFNFVLSRDLRVEIREKQSGVYSIGSITSINPYVNEFVYRFNFSCDPSRYNELIELSKNIIDKRIEKGITREELAEYKKIQLRTAKLQKSSNAQIARLLANSLSIYQNMSLFDNIESYIEDLTVESINQTVKHFFNGGLIESTAILKPNDISQQSEK</sequence>
<dbReference type="InterPro" id="IPR011249">
    <property type="entry name" value="Metalloenz_LuxS/M16"/>
</dbReference>
<accession>A0A2V4DW71</accession>
<name>A0A2V4DW71_9GAMM</name>
<dbReference type="GO" id="GO:0006508">
    <property type="term" value="P:proteolysis"/>
    <property type="evidence" value="ECO:0007669"/>
    <property type="project" value="UniProtKB-KW"/>
</dbReference>
<feature type="domain" description="Peptidase M16 N-terminal" evidence="9">
    <location>
        <begin position="47"/>
        <end position="177"/>
    </location>
</feature>
<organism evidence="11 12">
    <name type="scientific">Gilliamella apicola</name>
    <dbReference type="NCBI Taxonomy" id="1196095"/>
    <lineage>
        <taxon>Bacteria</taxon>
        <taxon>Pseudomonadati</taxon>
        <taxon>Pseudomonadota</taxon>
        <taxon>Gammaproteobacteria</taxon>
        <taxon>Orbales</taxon>
        <taxon>Orbaceae</taxon>
        <taxon>Gilliamella</taxon>
    </lineage>
</organism>
<evidence type="ECO:0000259" key="10">
    <source>
        <dbReference type="Pfam" id="PF05193"/>
    </source>
</evidence>
<keyword evidence="6" id="KW-0862">Zinc</keyword>
<evidence type="ECO:0000256" key="3">
    <source>
        <dbReference type="ARBA" id="ARBA00022670"/>
    </source>
</evidence>
<gene>
    <name evidence="11" type="ORF">DKK70_16305</name>
</gene>
<dbReference type="PANTHER" id="PTHR43690">
    <property type="entry name" value="NARDILYSIN"/>
    <property type="match status" value="1"/>
</dbReference>
<dbReference type="Gene3D" id="3.30.830.10">
    <property type="entry name" value="Metalloenzyme, LuxS/M16 peptidase-like"/>
    <property type="match status" value="4"/>
</dbReference>
<dbReference type="OrthoDB" id="9811314at2"/>
<evidence type="ECO:0000256" key="4">
    <source>
        <dbReference type="ARBA" id="ARBA00022723"/>
    </source>
</evidence>
<dbReference type="PROSITE" id="PS00143">
    <property type="entry name" value="INSULINASE"/>
    <property type="match status" value="1"/>
</dbReference>
<protein>
    <submittedName>
        <fullName evidence="11">Peptidase M16</fullName>
    </submittedName>
</protein>
<dbReference type="SUPFAM" id="SSF63411">
    <property type="entry name" value="LuxS/MPP-like metallohydrolase"/>
    <property type="match status" value="4"/>
</dbReference>
<dbReference type="PANTHER" id="PTHR43690:SF17">
    <property type="entry name" value="PROTEIN YHJJ"/>
    <property type="match status" value="1"/>
</dbReference>
<evidence type="ECO:0000259" key="9">
    <source>
        <dbReference type="Pfam" id="PF00675"/>
    </source>
</evidence>
<evidence type="ECO:0000313" key="11">
    <source>
        <dbReference type="EMBL" id="PXZ03779.1"/>
    </source>
</evidence>
<dbReference type="InterPro" id="IPR001431">
    <property type="entry name" value="Pept_M16_Zn_BS"/>
</dbReference>
<dbReference type="InterPro" id="IPR007863">
    <property type="entry name" value="Peptidase_M16_C"/>
</dbReference>
<keyword evidence="7" id="KW-0482">Metalloprotease</keyword>
<dbReference type="AlphaFoldDB" id="A0A2V4DW71"/>
<comment type="similarity">
    <text evidence="2 8">Belongs to the peptidase M16 family.</text>
</comment>
<keyword evidence="5" id="KW-0378">Hydrolase</keyword>
<keyword evidence="3" id="KW-0645">Protease</keyword>
<dbReference type="EMBL" id="QGLR01000018">
    <property type="protein sequence ID" value="PXZ03779.1"/>
    <property type="molecule type" value="Genomic_DNA"/>
</dbReference>
<evidence type="ECO:0000256" key="6">
    <source>
        <dbReference type="ARBA" id="ARBA00022833"/>
    </source>
</evidence>
<comment type="caution">
    <text evidence="11">The sequence shown here is derived from an EMBL/GenBank/DDBJ whole genome shotgun (WGS) entry which is preliminary data.</text>
</comment>
<dbReference type="GO" id="GO:0004222">
    <property type="term" value="F:metalloendopeptidase activity"/>
    <property type="evidence" value="ECO:0007669"/>
    <property type="project" value="InterPro"/>
</dbReference>
<dbReference type="Pfam" id="PF05193">
    <property type="entry name" value="Peptidase_M16_C"/>
    <property type="match status" value="2"/>
</dbReference>
<reference evidence="11 12" key="1">
    <citation type="submission" date="2018-05" db="EMBL/GenBank/DDBJ databases">
        <title>Reference genomes for bee gut microbiota database.</title>
        <authorList>
            <person name="Ellegaard K.M."/>
        </authorList>
    </citation>
    <scope>NUCLEOTIDE SEQUENCE [LARGE SCALE GENOMIC DNA]</scope>
    <source>
        <strain evidence="11 12">ESL0182</strain>
    </source>
</reference>
<proteinExistence type="inferred from homology"/>
<feature type="domain" description="Peptidase M16 C-terminal" evidence="10">
    <location>
        <begin position="700"/>
        <end position="865"/>
    </location>
</feature>
<dbReference type="GO" id="GO:0046872">
    <property type="term" value="F:metal ion binding"/>
    <property type="evidence" value="ECO:0007669"/>
    <property type="project" value="UniProtKB-KW"/>
</dbReference>
<feature type="domain" description="Peptidase M16 C-terminal" evidence="10">
    <location>
        <begin position="207"/>
        <end position="391"/>
    </location>
</feature>
<evidence type="ECO:0000256" key="8">
    <source>
        <dbReference type="RuleBase" id="RU004447"/>
    </source>
</evidence>
<comment type="cofactor">
    <cofactor evidence="1">
        <name>Zn(2+)</name>
        <dbReference type="ChEBI" id="CHEBI:29105"/>
    </cofactor>
</comment>
<dbReference type="Proteomes" id="UP000247932">
    <property type="component" value="Unassembled WGS sequence"/>
</dbReference>
<evidence type="ECO:0000313" key="12">
    <source>
        <dbReference type="Proteomes" id="UP000247932"/>
    </source>
</evidence>
<evidence type="ECO:0000256" key="2">
    <source>
        <dbReference type="ARBA" id="ARBA00007261"/>
    </source>
</evidence>
<evidence type="ECO:0000256" key="7">
    <source>
        <dbReference type="ARBA" id="ARBA00023049"/>
    </source>
</evidence>
<evidence type="ECO:0000256" key="1">
    <source>
        <dbReference type="ARBA" id="ARBA00001947"/>
    </source>
</evidence>
<dbReference type="RefSeq" id="WP_110434928.1">
    <property type="nucleotide sequence ID" value="NZ_QGLR01000018.1"/>
</dbReference>
<dbReference type="InterPro" id="IPR050626">
    <property type="entry name" value="Peptidase_M16"/>
</dbReference>
<keyword evidence="4" id="KW-0479">Metal-binding</keyword>
<dbReference type="Pfam" id="PF00675">
    <property type="entry name" value="Peptidase_M16"/>
    <property type="match status" value="1"/>
</dbReference>
<keyword evidence="12" id="KW-1185">Reference proteome</keyword>